<keyword evidence="6" id="KW-0645">Protease</keyword>
<dbReference type="FunFam" id="3.30.830.10:FF:000002">
    <property type="entry name" value="Mitochondrial-processing peptidase subunit beta"/>
    <property type="match status" value="1"/>
</dbReference>
<reference evidence="16 17" key="1">
    <citation type="journal article" date="2019" name="Front. Genet.">
        <title>Whole-Genome Sequencing of the Opportunistic Yeast Pathogen Candida inconspicua Uncovers Its Hybrid Origin.</title>
        <authorList>
            <person name="Mixao V."/>
            <person name="Hansen A.P."/>
            <person name="Saus E."/>
            <person name="Boekhout T."/>
            <person name="Lass-Florl C."/>
            <person name="Gabaldon T."/>
        </authorList>
    </citation>
    <scope>NUCLEOTIDE SEQUENCE [LARGE SCALE GENOMIC DNA]</scope>
    <source>
        <strain evidence="16 17">CBS 180</strain>
    </source>
</reference>
<gene>
    <name evidence="16" type="ORF">CANINC_004951</name>
</gene>
<dbReference type="Pfam" id="PF00675">
    <property type="entry name" value="Peptidase_M16"/>
    <property type="match status" value="1"/>
</dbReference>
<dbReference type="PANTHER" id="PTHR11851:SF149">
    <property type="entry name" value="GH01077P"/>
    <property type="match status" value="1"/>
</dbReference>
<dbReference type="AlphaFoldDB" id="A0A4T0WUU9"/>
<feature type="domain" description="Peptidase M16 N-terminal" evidence="14">
    <location>
        <begin position="33"/>
        <end position="180"/>
    </location>
</feature>
<evidence type="ECO:0000256" key="11">
    <source>
        <dbReference type="ARBA" id="ARBA00023128"/>
    </source>
</evidence>
<dbReference type="InterPro" id="IPR007863">
    <property type="entry name" value="Peptidase_M16_C"/>
</dbReference>
<sequence length="456" mass="49963">MLRRLNGIRSIGSTFAKRHYAARTTVLPNGMTVATEQIPNTLTATVGVWIDAGSRADVTESTSGTAHFLEHLAFKGTAKRTQTDLELEVENVGSHLNAYTSRENTVYYAKTLREDIDRSVDILSDILTRSKLEKSAIERERPVIIRESEEVDKMYDEVVFDRLHEVVYKGQPLGRTILGPIECIKTITQADLKNYISTNYKGDRMVLVGAGNVDHDELVRLAIKYFGHVPPSEKPLPLGTPRTGVPVFHGGDVHTEFSDMPTLHGAISFPGESWSSEDYFTALTAQAVVGNWDRANGAGGATPLARSVANNLLANSYMSFSTSYSDSGLWGVYFVQEKGQDLRALAKSFASEWRRVARGEFRDGEIEAAKSQLRGALLLALDGTTAVAEDIGRQLVTTGTRLGAEELRARIEGVDAEKVAEWAQKHLLNDKIAIATVGAKTGSDITSNELVSMMKN</sequence>
<dbReference type="OrthoDB" id="10251424at2759"/>
<proteinExistence type="inferred from homology"/>
<evidence type="ECO:0000256" key="9">
    <source>
        <dbReference type="ARBA" id="ARBA00022833"/>
    </source>
</evidence>
<keyword evidence="10" id="KW-0482">Metalloprotease</keyword>
<keyword evidence="9" id="KW-0862">Zinc</keyword>
<dbReference type="Proteomes" id="UP000307173">
    <property type="component" value="Unassembled WGS sequence"/>
</dbReference>
<dbReference type="InterPro" id="IPR011765">
    <property type="entry name" value="Pept_M16_N"/>
</dbReference>
<evidence type="ECO:0000256" key="6">
    <source>
        <dbReference type="ARBA" id="ARBA00022670"/>
    </source>
</evidence>
<accession>A0A4T0WUU9</accession>
<keyword evidence="11" id="KW-0496">Mitochondrion</keyword>
<evidence type="ECO:0000256" key="7">
    <source>
        <dbReference type="ARBA" id="ARBA00022723"/>
    </source>
</evidence>
<evidence type="ECO:0000313" key="16">
    <source>
        <dbReference type="EMBL" id="TID13265.1"/>
    </source>
</evidence>
<dbReference type="InterPro" id="IPR011249">
    <property type="entry name" value="Metalloenz_LuxS/M16"/>
</dbReference>
<dbReference type="SUPFAM" id="SSF63411">
    <property type="entry name" value="LuxS/MPP-like metallohydrolase"/>
    <property type="match status" value="2"/>
</dbReference>
<evidence type="ECO:0000256" key="2">
    <source>
        <dbReference type="ARBA" id="ARBA00001947"/>
    </source>
</evidence>
<comment type="caution">
    <text evidence="16">The sequence shown here is derived from an EMBL/GenBank/DDBJ whole genome shotgun (WGS) entry which is preliminary data.</text>
</comment>
<dbReference type="STRING" id="52247.A0A4T0WUU9"/>
<keyword evidence="7" id="KW-0479">Metal-binding</keyword>
<comment type="catalytic activity">
    <reaction evidence="1">
        <text>Release of N-terminal transit peptides from precursor proteins imported into the mitochondrion, typically with Arg in position P2.</text>
        <dbReference type="EC" id="3.4.24.64"/>
    </reaction>
</comment>
<keyword evidence="17" id="KW-1185">Reference proteome</keyword>
<evidence type="ECO:0000256" key="5">
    <source>
        <dbReference type="ARBA" id="ARBA00012299"/>
    </source>
</evidence>
<evidence type="ECO:0000256" key="10">
    <source>
        <dbReference type="ARBA" id="ARBA00023049"/>
    </source>
</evidence>
<dbReference type="InterPro" id="IPR050361">
    <property type="entry name" value="MPP/UQCRC_Complex"/>
</dbReference>
<organism evidence="16 17">
    <name type="scientific">Pichia inconspicua</name>
    <dbReference type="NCBI Taxonomy" id="52247"/>
    <lineage>
        <taxon>Eukaryota</taxon>
        <taxon>Fungi</taxon>
        <taxon>Dikarya</taxon>
        <taxon>Ascomycota</taxon>
        <taxon>Saccharomycotina</taxon>
        <taxon>Pichiomycetes</taxon>
        <taxon>Pichiales</taxon>
        <taxon>Pichiaceae</taxon>
        <taxon>Pichia</taxon>
    </lineage>
</organism>
<dbReference type="GO" id="GO:0046872">
    <property type="term" value="F:metal ion binding"/>
    <property type="evidence" value="ECO:0007669"/>
    <property type="project" value="UniProtKB-KW"/>
</dbReference>
<evidence type="ECO:0000313" key="17">
    <source>
        <dbReference type="Proteomes" id="UP000307173"/>
    </source>
</evidence>
<dbReference type="Gene3D" id="3.30.830.10">
    <property type="entry name" value="Metalloenzyme, LuxS/M16 peptidase-like"/>
    <property type="match status" value="2"/>
</dbReference>
<comment type="cofactor">
    <cofactor evidence="2">
        <name>Zn(2+)</name>
        <dbReference type="ChEBI" id="CHEBI:29105"/>
    </cofactor>
</comment>
<feature type="domain" description="Peptidase M16 C-terminal" evidence="15">
    <location>
        <begin position="187"/>
        <end position="373"/>
    </location>
</feature>
<dbReference type="GO" id="GO:0005739">
    <property type="term" value="C:mitochondrion"/>
    <property type="evidence" value="ECO:0007669"/>
    <property type="project" value="UniProtKB-SubCell"/>
</dbReference>
<evidence type="ECO:0000256" key="4">
    <source>
        <dbReference type="ARBA" id="ARBA00007261"/>
    </source>
</evidence>
<dbReference type="Pfam" id="PF05193">
    <property type="entry name" value="Peptidase_M16_C"/>
    <property type="match status" value="1"/>
</dbReference>
<protein>
    <recommendedName>
        <fullName evidence="5">mitochondrial processing peptidase</fullName>
        <ecNumber evidence="5">3.4.24.64</ecNumber>
    </recommendedName>
    <alternativeName>
        <fullName evidence="12">Beta-MPP</fullName>
    </alternativeName>
</protein>
<evidence type="ECO:0000259" key="14">
    <source>
        <dbReference type="Pfam" id="PF00675"/>
    </source>
</evidence>
<evidence type="ECO:0000256" key="1">
    <source>
        <dbReference type="ARBA" id="ARBA00001098"/>
    </source>
</evidence>
<evidence type="ECO:0000256" key="13">
    <source>
        <dbReference type="ARBA" id="ARBA00045757"/>
    </source>
</evidence>
<evidence type="ECO:0000256" key="3">
    <source>
        <dbReference type="ARBA" id="ARBA00004173"/>
    </source>
</evidence>
<comment type="subcellular location">
    <subcellularLocation>
        <location evidence="3">Mitochondrion</location>
    </subcellularLocation>
</comment>
<dbReference type="GO" id="GO:0006627">
    <property type="term" value="P:protein processing involved in protein targeting to mitochondrion"/>
    <property type="evidence" value="ECO:0007669"/>
    <property type="project" value="TreeGrafter"/>
</dbReference>
<evidence type="ECO:0000259" key="15">
    <source>
        <dbReference type="Pfam" id="PF05193"/>
    </source>
</evidence>
<dbReference type="GO" id="GO:0004222">
    <property type="term" value="F:metalloendopeptidase activity"/>
    <property type="evidence" value="ECO:0007669"/>
    <property type="project" value="UniProtKB-EC"/>
</dbReference>
<comment type="function">
    <text evidence="13">Catalytic subunit of the essential mitochondrial processing protease (MPP), which cleaves the mitochondrial sequence off newly imported precursors proteins. Preferentially, cleaves after an arginine at position P2.</text>
</comment>
<evidence type="ECO:0000256" key="8">
    <source>
        <dbReference type="ARBA" id="ARBA00022801"/>
    </source>
</evidence>
<comment type="similarity">
    <text evidence="4">Belongs to the peptidase M16 family.</text>
</comment>
<name>A0A4T0WUU9_9ASCO</name>
<dbReference type="EC" id="3.4.24.64" evidence="5"/>
<dbReference type="PANTHER" id="PTHR11851">
    <property type="entry name" value="METALLOPROTEASE"/>
    <property type="match status" value="1"/>
</dbReference>
<dbReference type="EMBL" id="SELW01000680">
    <property type="protein sequence ID" value="TID13265.1"/>
    <property type="molecule type" value="Genomic_DNA"/>
</dbReference>
<keyword evidence="8" id="KW-0378">Hydrolase</keyword>
<evidence type="ECO:0000256" key="12">
    <source>
        <dbReference type="ARBA" id="ARBA00031018"/>
    </source>
</evidence>